<dbReference type="InterPro" id="IPR018294">
    <property type="entry name" value="ISPD_synthase_CS"/>
</dbReference>
<dbReference type="AlphaFoldDB" id="A0A7X2P951"/>
<dbReference type="RefSeq" id="WP_154458425.1">
    <property type="nucleotide sequence ID" value="NZ_VUMV01000006.1"/>
</dbReference>
<dbReference type="InterPro" id="IPR029044">
    <property type="entry name" value="Nucleotide-diphossugar_trans"/>
</dbReference>
<keyword evidence="4" id="KW-1185">Reference proteome</keyword>
<dbReference type="PROSITE" id="PS01295">
    <property type="entry name" value="ISPD"/>
    <property type="match status" value="1"/>
</dbReference>
<dbReference type="GO" id="GO:0050518">
    <property type="term" value="F:2-C-methyl-D-erythritol 4-phosphate cytidylyltransferase activity"/>
    <property type="evidence" value="ECO:0007669"/>
    <property type="project" value="UniProtKB-ARBA"/>
</dbReference>
<sequence>MNYGLILAGGVGQRMRNSGMPKQFLEVFQKPIIIYTLEKFEKCTDIDRTVVVCNASWTEYMEGLLRKYQLTKVIAVVPGGKDRQSSIRSGIRSIRKDGAKETDIVVVHDGVRPLVECAIISENVRVAQQYGCAMTVKPAIESVCICENDEAEFENFKKRDNTYRLTAPQTFRLGILTDTLQKTSDITEPIPILDPAMGYAYLGNPVHLVKENNNNIKITTPEDYYILKAMLELEENRYVFGL</sequence>
<dbReference type="PANTHER" id="PTHR43015:SF1">
    <property type="entry name" value="D-RIBITOL-5-PHOSPHATE CYTIDYLYLTRANSFERASE"/>
    <property type="match status" value="1"/>
</dbReference>
<name>A0A7X2P951_9FIRM</name>
<dbReference type="GO" id="GO:0005829">
    <property type="term" value="C:cytosol"/>
    <property type="evidence" value="ECO:0007669"/>
    <property type="project" value="TreeGrafter"/>
</dbReference>
<protein>
    <submittedName>
        <fullName evidence="3">2-C-methyl-D-erythritol 4-phosphate cytidylyltransferase</fullName>
    </submittedName>
</protein>
<evidence type="ECO:0000313" key="3">
    <source>
        <dbReference type="EMBL" id="MST82517.1"/>
    </source>
</evidence>
<dbReference type="Pfam" id="PF01128">
    <property type="entry name" value="IspD"/>
    <property type="match status" value="1"/>
</dbReference>
<keyword evidence="2 3" id="KW-0548">Nucleotidyltransferase</keyword>
<dbReference type="SUPFAM" id="SSF53448">
    <property type="entry name" value="Nucleotide-diphospho-sugar transferases"/>
    <property type="match status" value="1"/>
</dbReference>
<dbReference type="FunFam" id="3.90.550.10:FF:000003">
    <property type="entry name" value="2-C-methyl-D-erythritol 4-phosphate cytidylyltransferase"/>
    <property type="match status" value="1"/>
</dbReference>
<dbReference type="NCBIfam" id="NF001183">
    <property type="entry name" value="PRK00155.1-3"/>
    <property type="match status" value="1"/>
</dbReference>
<dbReference type="CDD" id="cd02516">
    <property type="entry name" value="CDP-ME_synthetase"/>
    <property type="match status" value="1"/>
</dbReference>
<dbReference type="PANTHER" id="PTHR43015">
    <property type="entry name" value="D-RIBITOL-5-PHOSPHATE CYTIDYLYLTRANSFERASE"/>
    <property type="match status" value="1"/>
</dbReference>
<evidence type="ECO:0000313" key="4">
    <source>
        <dbReference type="Proteomes" id="UP000466864"/>
    </source>
</evidence>
<accession>A0A7X2P951</accession>
<dbReference type="EMBL" id="VUMV01000006">
    <property type="protein sequence ID" value="MST82517.1"/>
    <property type="molecule type" value="Genomic_DNA"/>
</dbReference>
<dbReference type="GO" id="GO:0008299">
    <property type="term" value="P:isoprenoid biosynthetic process"/>
    <property type="evidence" value="ECO:0007669"/>
    <property type="project" value="InterPro"/>
</dbReference>
<dbReference type="Proteomes" id="UP000466864">
    <property type="component" value="Unassembled WGS sequence"/>
</dbReference>
<proteinExistence type="predicted"/>
<evidence type="ECO:0000256" key="1">
    <source>
        <dbReference type="ARBA" id="ARBA00022679"/>
    </source>
</evidence>
<dbReference type="Gene3D" id="3.90.550.10">
    <property type="entry name" value="Spore Coat Polysaccharide Biosynthesis Protein SpsA, Chain A"/>
    <property type="match status" value="1"/>
</dbReference>
<evidence type="ECO:0000256" key="2">
    <source>
        <dbReference type="ARBA" id="ARBA00022695"/>
    </source>
</evidence>
<dbReference type="InterPro" id="IPR034683">
    <property type="entry name" value="IspD/TarI"/>
</dbReference>
<gene>
    <name evidence="3" type="ORF">FYJ60_09335</name>
</gene>
<reference evidence="3 4" key="1">
    <citation type="submission" date="2019-08" db="EMBL/GenBank/DDBJ databases">
        <title>In-depth cultivation of the pig gut microbiome towards novel bacterial diversity and tailored functional studies.</title>
        <authorList>
            <person name="Wylensek D."/>
            <person name="Hitch T.C.A."/>
            <person name="Clavel T."/>
        </authorList>
    </citation>
    <scope>NUCLEOTIDE SEQUENCE [LARGE SCALE GENOMIC DNA]</scope>
    <source>
        <strain evidence="3 4">Oil+RF-744-WCA-WT-13</strain>
    </source>
</reference>
<organism evidence="3 4">
    <name type="scientific">Bilifractor porci</name>
    <dbReference type="NCBI Taxonomy" id="2606636"/>
    <lineage>
        <taxon>Bacteria</taxon>
        <taxon>Bacillati</taxon>
        <taxon>Bacillota</taxon>
        <taxon>Clostridia</taxon>
        <taxon>Lachnospirales</taxon>
        <taxon>Lachnospiraceae</taxon>
        <taxon>Bilifractor</taxon>
    </lineage>
</organism>
<comment type="caution">
    <text evidence="3">The sequence shown here is derived from an EMBL/GenBank/DDBJ whole genome shotgun (WGS) entry which is preliminary data.</text>
</comment>
<keyword evidence="1 3" id="KW-0808">Transferase</keyword>